<evidence type="ECO:0000313" key="3">
    <source>
        <dbReference type="Proteomes" id="UP000029387"/>
    </source>
</evidence>
<name>A0A087RZS0_9ARCH</name>
<dbReference type="Proteomes" id="UP000029387">
    <property type="component" value="Unassembled WGS sequence"/>
</dbReference>
<proteinExistence type="predicted"/>
<protein>
    <submittedName>
        <fullName evidence="2">Uncharacterized protein</fullName>
    </submittedName>
</protein>
<organism evidence="2 3">
    <name type="scientific">Marine Group I thaumarchaeote SCGC AAA799-P11</name>
    <dbReference type="NCBI Taxonomy" id="1502295"/>
    <lineage>
        <taxon>Archaea</taxon>
        <taxon>Nitrososphaerota</taxon>
        <taxon>Marine Group I</taxon>
    </lineage>
</organism>
<dbReference type="AlphaFoldDB" id="A0A087RZS0"/>
<evidence type="ECO:0000256" key="1">
    <source>
        <dbReference type="SAM" id="Coils"/>
    </source>
</evidence>
<dbReference type="EMBL" id="JOSZ01000010">
    <property type="protein sequence ID" value="KFM18974.1"/>
    <property type="molecule type" value="Genomic_DNA"/>
</dbReference>
<reference evidence="2 3" key="1">
    <citation type="submission" date="2014-06" db="EMBL/GenBank/DDBJ databases">
        <authorList>
            <person name="Ngugi D.K."/>
            <person name="Blom J."/>
            <person name="Alam I."/>
            <person name="Rashid M."/>
            <person name="Baalawi W."/>
            <person name="Zhang G."/>
            <person name="Hikmawan T."/>
            <person name="Guan Y."/>
            <person name="Antunes A."/>
            <person name="Siam R."/>
            <person name="El-Dorry H."/>
            <person name="Bajic V."/>
            <person name="Stingl U."/>
        </authorList>
    </citation>
    <scope>NUCLEOTIDE SEQUENCE [LARGE SCALE GENOMIC DNA]</scope>
    <source>
        <strain evidence="2">SCGC AAA799-P11</strain>
    </source>
</reference>
<evidence type="ECO:0000313" key="2">
    <source>
        <dbReference type="EMBL" id="KFM18974.1"/>
    </source>
</evidence>
<feature type="coiled-coil region" evidence="1">
    <location>
        <begin position="54"/>
        <end position="106"/>
    </location>
</feature>
<sequence>MTKTKTNYAVYGTILGIMLLSTTSIDSTTFQVFAQTTNEFTVRDSEQINKDPVAKSILEKIEQMKKRMAEIKEERKRQQEHQKFIEQQRELARQELNKELDRINDKYKDNTPKASFSSFVASKPAQTQLVYWDMFNFQQEKVADARKAMKSVLDNGGSLQEARNAYHEAASVKRIQLIDITKNLNIKHGLAEDSVQSTFDKYGKLPRYD</sequence>
<keyword evidence="3" id="KW-1185">Reference proteome</keyword>
<accession>A0A087RZS0</accession>
<comment type="caution">
    <text evidence="2">The sequence shown here is derived from an EMBL/GenBank/DDBJ whole genome shotgun (WGS) entry which is preliminary data.</text>
</comment>
<gene>
    <name evidence="2" type="ORF">AAA799P11_00826</name>
</gene>
<keyword evidence="1" id="KW-0175">Coiled coil</keyword>